<keyword evidence="2" id="KW-0819">tRNA processing</keyword>
<evidence type="ECO:0000313" key="3">
    <source>
        <dbReference type="EMBL" id="KAF2859977.1"/>
    </source>
</evidence>
<dbReference type="SUPFAM" id="SSF52402">
    <property type="entry name" value="Adenine nucleotide alpha hydrolases-like"/>
    <property type="match status" value="1"/>
</dbReference>
<reference evidence="3" key="1">
    <citation type="journal article" date="2020" name="Stud. Mycol.">
        <title>101 Dothideomycetes genomes: a test case for predicting lifestyles and emergence of pathogens.</title>
        <authorList>
            <person name="Haridas S."/>
            <person name="Albert R."/>
            <person name="Binder M."/>
            <person name="Bloem J."/>
            <person name="Labutti K."/>
            <person name="Salamov A."/>
            <person name="Andreopoulos B."/>
            <person name="Baker S."/>
            <person name="Barry K."/>
            <person name="Bills G."/>
            <person name="Bluhm B."/>
            <person name="Cannon C."/>
            <person name="Castanera R."/>
            <person name="Culley D."/>
            <person name="Daum C."/>
            <person name="Ezra D."/>
            <person name="Gonzalez J."/>
            <person name="Henrissat B."/>
            <person name="Kuo A."/>
            <person name="Liang C."/>
            <person name="Lipzen A."/>
            <person name="Lutzoni F."/>
            <person name="Magnuson J."/>
            <person name="Mondo S."/>
            <person name="Nolan M."/>
            <person name="Ohm R."/>
            <person name="Pangilinan J."/>
            <person name="Park H.-J."/>
            <person name="Ramirez L."/>
            <person name="Alfaro M."/>
            <person name="Sun H."/>
            <person name="Tritt A."/>
            <person name="Yoshinaga Y."/>
            <person name="Zwiers L.-H."/>
            <person name="Turgeon B."/>
            <person name="Goodwin S."/>
            <person name="Spatafora J."/>
            <person name="Crous P."/>
            <person name="Grigoriev I."/>
        </authorList>
    </citation>
    <scope>NUCLEOTIDE SEQUENCE</scope>
    <source>
        <strain evidence="3">CBS 480.64</strain>
    </source>
</reference>
<dbReference type="PANTHER" id="PTHR20882:SF14">
    <property type="entry name" value="CYTOPLASMIC TRNA 2-THIOLATION PROTEIN 2"/>
    <property type="match status" value="1"/>
</dbReference>
<evidence type="ECO:0008006" key="5">
    <source>
        <dbReference type="Google" id="ProtNLM"/>
    </source>
</evidence>
<dbReference type="PANTHER" id="PTHR20882">
    <property type="entry name" value="CYTOPLASMIC TRNA 2-THIOLATION PROTEIN 2"/>
    <property type="match status" value="1"/>
</dbReference>
<accession>A0A6A7BYB2</accession>
<gene>
    <name evidence="3" type="ORF">K470DRAFT_264809</name>
</gene>
<sequence>MLALSFGPGSTALLHLLSQHLKGQFAKTGRTGYKLHVLHVRMSGDDEGTESLERVKTRYPDHEYCTASLAEALDCDGIRSILPEIPQSEDHDNLMTILRRLGSTTAQADVMQLLLCRLVAATASRTGCEGILWGNSTTRLAERTLANAANGRGASLPFVTADGMSLYKVPFFNPMRDLLSKEIASFISIVEPSLDELVVQHEQKPMTSTKYTTIDDLMRQYFEHVEQNYPSIVANVVRTSDKLQAPSLTDVETQCELCCTPLGANSPEKSRLCHACIVALSVPDP</sequence>
<name>A0A6A7BYB2_9PEZI</name>
<dbReference type="InterPro" id="IPR019407">
    <property type="entry name" value="CTU2"/>
</dbReference>
<dbReference type="Pfam" id="PF10288">
    <property type="entry name" value="CTU2"/>
    <property type="match status" value="1"/>
</dbReference>
<organism evidence="3 4">
    <name type="scientific">Piedraia hortae CBS 480.64</name>
    <dbReference type="NCBI Taxonomy" id="1314780"/>
    <lineage>
        <taxon>Eukaryota</taxon>
        <taxon>Fungi</taxon>
        <taxon>Dikarya</taxon>
        <taxon>Ascomycota</taxon>
        <taxon>Pezizomycotina</taxon>
        <taxon>Dothideomycetes</taxon>
        <taxon>Dothideomycetidae</taxon>
        <taxon>Capnodiales</taxon>
        <taxon>Piedraiaceae</taxon>
        <taxon>Piedraia</taxon>
    </lineage>
</organism>
<dbReference type="EMBL" id="MU005986">
    <property type="protein sequence ID" value="KAF2859977.1"/>
    <property type="molecule type" value="Genomic_DNA"/>
</dbReference>
<proteinExistence type="predicted"/>
<dbReference type="OrthoDB" id="25129at2759"/>
<dbReference type="AlphaFoldDB" id="A0A6A7BYB2"/>
<dbReference type="InterPro" id="IPR014729">
    <property type="entry name" value="Rossmann-like_a/b/a_fold"/>
</dbReference>
<dbReference type="GO" id="GO:0000049">
    <property type="term" value="F:tRNA binding"/>
    <property type="evidence" value="ECO:0007669"/>
    <property type="project" value="InterPro"/>
</dbReference>
<evidence type="ECO:0000256" key="2">
    <source>
        <dbReference type="ARBA" id="ARBA00022694"/>
    </source>
</evidence>
<evidence type="ECO:0000313" key="4">
    <source>
        <dbReference type="Proteomes" id="UP000799421"/>
    </source>
</evidence>
<dbReference type="GO" id="GO:0005829">
    <property type="term" value="C:cytosol"/>
    <property type="evidence" value="ECO:0007669"/>
    <property type="project" value="TreeGrafter"/>
</dbReference>
<dbReference type="Proteomes" id="UP000799421">
    <property type="component" value="Unassembled WGS sequence"/>
</dbReference>
<evidence type="ECO:0000256" key="1">
    <source>
        <dbReference type="ARBA" id="ARBA00022490"/>
    </source>
</evidence>
<keyword evidence="1" id="KW-0963">Cytoplasm</keyword>
<protein>
    <recommendedName>
        <fullName evidence="5">Cytoplasmic tRNA 2-thiolation protein 2</fullName>
    </recommendedName>
</protein>
<keyword evidence="4" id="KW-1185">Reference proteome</keyword>
<dbReference type="GO" id="GO:0002143">
    <property type="term" value="P:tRNA wobble position uridine thiolation"/>
    <property type="evidence" value="ECO:0007669"/>
    <property type="project" value="TreeGrafter"/>
</dbReference>
<dbReference type="GO" id="GO:0016783">
    <property type="term" value="F:sulfurtransferase activity"/>
    <property type="evidence" value="ECO:0007669"/>
    <property type="project" value="TreeGrafter"/>
</dbReference>
<dbReference type="Gene3D" id="3.40.50.620">
    <property type="entry name" value="HUPs"/>
    <property type="match status" value="1"/>
</dbReference>